<feature type="domain" description="FAD dependent oxidoreductase" evidence="4">
    <location>
        <begin position="10"/>
        <end position="351"/>
    </location>
</feature>
<dbReference type="RefSeq" id="WP_386025415.1">
    <property type="nucleotide sequence ID" value="NZ_JBHUHX010000016.1"/>
</dbReference>
<comment type="pathway">
    <text evidence="1">Cofactor biosynthesis; thiamine diphosphate biosynthesis.</text>
</comment>
<dbReference type="SUPFAM" id="SSF54373">
    <property type="entry name" value="FAD-linked reductases, C-terminal domain"/>
    <property type="match status" value="1"/>
</dbReference>
<dbReference type="InterPro" id="IPR006076">
    <property type="entry name" value="FAD-dep_OxRdtase"/>
</dbReference>
<proteinExistence type="predicted"/>
<keyword evidence="3 5" id="KW-0560">Oxidoreductase</keyword>
<dbReference type="PANTHER" id="PTHR13847:SF289">
    <property type="entry name" value="GLYCINE OXIDASE"/>
    <property type="match status" value="1"/>
</dbReference>
<protein>
    <submittedName>
        <fullName evidence="5">Glycine oxidase ThiO</fullName>
        <ecNumber evidence="5">1.4.3.19</ecNumber>
    </submittedName>
</protein>
<reference evidence="6" key="1">
    <citation type="journal article" date="2019" name="Int. J. Syst. Evol. Microbiol.">
        <title>The Global Catalogue of Microorganisms (GCM) 10K type strain sequencing project: providing services to taxonomists for standard genome sequencing and annotation.</title>
        <authorList>
            <consortium name="The Broad Institute Genomics Platform"/>
            <consortium name="The Broad Institute Genome Sequencing Center for Infectious Disease"/>
            <person name="Wu L."/>
            <person name="Ma J."/>
        </authorList>
    </citation>
    <scope>NUCLEOTIDE SEQUENCE [LARGE SCALE GENOMIC DNA]</scope>
    <source>
        <strain evidence="6">KACC 12597</strain>
    </source>
</reference>
<dbReference type="InterPro" id="IPR012727">
    <property type="entry name" value="Gly_oxidase_ThiO"/>
</dbReference>
<dbReference type="EC" id="1.4.3.19" evidence="5"/>
<evidence type="ECO:0000256" key="3">
    <source>
        <dbReference type="ARBA" id="ARBA00023002"/>
    </source>
</evidence>
<comment type="caution">
    <text evidence="5">The sequence shown here is derived from an EMBL/GenBank/DDBJ whole genome shotgun (WGS) entry which is preliminary data.</text>
</comment>
<evidence type="ECO:0000256" key="1">
    <source>
        <dbReference type="ARBA" id="ARBA00004948"/>
    </source>
</evidence>
<evidence type="ECO:0000313" key="5">
    <source>
        <dbReference type="EMBL" id="MFD2111730.1"/>
    </source>
</evidence>
<evidence type="ECO:0000313" key="6">
    <source>
        <dbReference type="Proteomes" id="UP001597337"/>
    </source>
</evidence>
<dbReference type="GO" id="GO:0043799">
    <property type="term" value="F:glycine oxidase activity"/>
    <property type="evidence" value="ECO:0007669"/>
    <property type="project" value="UniProtKB-EC"/>
</dbReference>
<organism evidence="5 6">
    <name type="scientific">Thiorhodococcus fuscus</name>
    <dbReference type="NCBI Taxonomy" id="527200"/>
    <lineage>
        <taxon>Bacteria</taxon>
        <taxon>Pseudomonadati</taxon>
        <taxon>Pseudomonadota</taxon>
        <taxon>Gammaproteobacteria</taxon>
        <taxon>Chromatiales</taxon>
        <taxon>Chromatiaceae</taxon>
        <taxon>Thiorhodococcus</taxon>
    </lineage>
</organism>
<dbReference type="InterPro" id="IPR036188">
    <property type="entry name" value="FAD/NAD-bd_sf"/>
</dbReference>
<dbReference type="Pfam" id="PF01266">
    <property type="entry name" value="DAO"/>
    <property type="match status" value="1"/>
</dbReference>
<name>A0ABW4Y834_9GAMM</name>
<dbReference type="Gene3D" id="3.50.50.60">
    <property type="entry name" value="FAD/NAD(P)-binding domain"/>
    <property type="match status" value="1"/>
</dbReference>
<gene>
    <name evidence="5" type="primary">thiO</name>
    <name evidence="5" type="ORF">ACFSJC_07755</name>
</gene>
<keyword evidence="2" id="KW-0784">Thiamine biosynthesis</keyword>
<dbReference type="NCBIfam" id="TIGR02352">
    <property type="entry name" value="thiamin_ThiO"/>
    <property type="match status" value="1"/>
</dbReference>
<evidence type="ECO:0000256" key="2">
    <source>
        <dbReference type="ARBA" id="ARBA00022977"/>
    </source>
</evidence>
<dbReference type="PANTHER" id="PTHR13847">
    <property type="entry name" value="SARCOSINE DEHYDROGENASE-RELATED"/>
    <property type="match status" value="1"/>
</dbReference>
<dbReference type="Proteomes" id="UP001597337">
    <property type="component" value="Unassembled WGS sequence"/>
</dbReference>
<dbReference type="SUPFAM" id="SSF51905">
    <property type="entry name" value="FAD/NAD(P)-binding domain"/>
    <property type="match status" value="1"/>
</dbReference>
<dbReference type="EMBL" id="JBHUHX010000016">
    <property type="protein sequence ID" value="MFD2111730.1"/>
    <property type="molecule type" value="Genomic_DNA"/>
</dbReference>
<accession>A0ABW4Y834</accession>
<evidence type="ECO:0000259" key="4">
    <source>
        <dbReference type="Pfam" id="PF01266"/>
    </source>
</evidence>
<sequence>MNLRTKPMSDVLVIGGGIIGLLTARELADAGAQVTLIEMGQTGRESSWAGGGILSPLYPWRYADAVSELVSWSQEAYPRLATALYDETGIDPEFTVNGLLMLDALDDELALAMDWGARYGVHMETILGAKLHEREPQLELRQDPALLLPDIAQIRAPRLAKAVRQSLERRIQIREREEVLELLVENGKATGVRTPKGKILAQQTVICAGAWTAKLLEQLGNAPEIHPVRGQMLLFFGHPGQINHITLQREHYVIPRRDGRVLFGSTLEHAGFAKSTTAEAKEALYRAAVELFPVLKRTPIEDHWSGLRPGSPSGIPYIGDYPGVEGLYFNAGHYRNGLVAAPASARLLADLLLQRPPILAPDPYALDAARG</sequence>
<keyword evidence="6" id="KW-1185">Reference proteome</keyword>
<dbReference type="Gene3D" id="3.30.9.10">
    <property type="entry name" value="D-Amino Acid Oxidase, subunit A, domain 2"/>
    <property type="match status" value="1"/>
</dbReference>